<evidence type="ECO:0000313" key="3">
    <source>
        <dbReference type="Proteomes" id="UP000494119"/>
    </source>
</evidence>
<proteinExistence type="predicted"/>
<dbReference type="Proteomes" id="UP000494119">
    <property type="component" value="Unassembled WGS sequence"/>
</dbReference>
<accession>A0A6J5GKV0</accession>
<feature type="compositionally biased region" description="Low complexity" evidence="1">
    <location>
        <begin position="12"/>
        <end position="21"/>
    </location>
</feature>
<gene>
    <name evidence="2" type="ORF">LMG28688_05293</name>
</gene>
<organism evidence="2 3">
    <name type="scientific">Paraburkholderia caffeinitolerans</name>
    <dbReference type="NCBI Taxonomy" id="1723730"/>
    <lineage>
        <taxon>Bacteria</taxon>
        <taxon>Pseudomonadati</taxon>
        <taxon>Pseudomonadota</taxon>
        <taxon>Betaproteobacteria</taxon>
        <taxon>Burkholderiales</taxon>
        <taxon>Burkholderiaceae</taxon>
        <taxon>Paraburkholderia</taxon>
    </lineage>
</organism>
<evidence type="ECO:0000256" key="1">
    <source>
        <dbReference type="SAM" id="MobiDB-lite"/>
    </source>
</evidence>
<reference evidence="2 3" key="1">
    <citation type="submission" date="2020-04" db="EMBL/GenBank/DDBJ databases">
        <authorList>
            <person name="De Canck E."/>
        </authorList>
    </citation>
    <scope>NUCLEOTIDE SEQUENCE [LARGE SCALE GENOMIC DNA]</scope>
    <source>
        <strain evidence="2 3">LMG 28688</strain>
    </source>
</reference>
<protein>
    <submittedName>
        <fullName evidence="2">Uncharacterized protein</fullName>
    </submittedName>
</protein>
<dbReference type="EMBL" id="CADIKL010000034">
    <property type="protein sequence ID" value="CAB3801208.1"/>
    <property type="molecule type" value="Genomic_DNA"/>
</dbReference>
<dbReference type="PANTHER" id="PTHR35004">
    <property type="entry name" value="TRANSPOSASE RV3428C-RELATED"/>
    <property type="match status" value="1"/>
</dbReference>
<name>A0A6J5GKV0_9BURK</name>
<dbReference type="AlphaFoldDB" id="A0A6J5GKV0"/>
<dbReference type="PANTHER" id="PTHR35004:SF7">
    <property type="entry name" value="INTEGRASE PROTEIN"/>
    <property type="match status" value="1"/>
</dbReference>
<feature type="region of interest" description="Disordered" evidence="1">
    <location>
        <begin position="1"/>
        <end position="44"/>
    </location>
</feature>
<sequence length="226" mass="25278">MKYRLKEGPPQAAARAGFSAATGYRIEEDPRLPSQKKAPRGRRRADPLVAIFDTEIVPLLQSAPGIRPIAVLDEMLRRHPDLPGNVRRTLERRIRDWRALHGEERDVMFRQVHQPGQLGLSDFTEMDSLGITVTGVTLDHRLYHFRLACSGFEHAHVILGGESYVALAEGLQNAIWALGGAPREHRSDSLSAAFRNLDADARKDLTTRYDALCAHYGMQPTLIGPR</sequence>
<keyword evidence="3" id="KW-1185">Reference proteome</keyword>
<evidence type="ECO:0000313" key="2">
    <source>
        <dbReference type="EMBL" id="CAB3801208.1"/>
    </source>
</evidence>